<protein>
    <submittedName>
        <fullName evidence="2">Uncharacterized protein</fullName>
    </submittedName>
</protein>
<organism evidence="2 3">
    <name type="scientific">Exidia glandulosa HHB12029</name>
    <dbReference type="NCBI Taxonomy" id="1314781"/>
    <lineage>
        <taxon>Eukaryota</taxon>
        <taxon>Fungi</taxon>
        <taxon>Dikarya</taxon>
        <taxon>Basidiomycota</taxon>
        <taxon>Agaricomycotina</taxon>
        <taxon>Agaricomycetes</taxon>
        <taxon>Auriculariales</taxon>
        <taxon>Exidiaceae</taxon>
        <taxon>Exidia</taxon>
    </lineage>
</organism>
<feature type="compositionally biased region" description="Polar residues" evidence="1">
    <location>
        <begin position="106"/>
        <end position="121"/>
    </location>
</feature>
<feature type="region of interest" description="Disordered" evidence="1">
    <location>
        <begin position="95"/>
        <end position="122"/>
    </location>
</feature>
<feature type="compositionally biased region" description="Polar residues" evidence="1">
    <location>
        <begin position="25"/>
        <end position="40"/>
    </location>
</feature>
<dbReference type="InParanoid" id="A0A165DR61"/>
<keyword evidence="3" id="KW-1185">Reference proteome</keyword>
<dbReference type="EMBL" id="KV426197">
    <property type="protein sequence ID" value="KZV85163.1"/>
    <property type="molecule type" value="Genomic_DNA"/>
</dbReference>
<dbReference type="Proteomes" id="UP000077266">
    <property type="component" value="Unassembled WGS sequence"/>
</dbReference>
<dbReference type="AlphaFoldDB" id="A0A165DR61"/>
<evidence type="ECO:0000313" key="3">
    <source>
        <dbReference type="Proteomes" id="UP000077266"/>
    </source>
</evidence>
<feature type="region of interest" description="Disordered" evidence="1">
    <location>
        <begin position="1"/>
        <end position="42"/>
    </location>
</feature>
<gene>
    <name evidence="2" type="ORF">EXIGLDRAFT_775811</name>
</gene>
<evidence type="ECO:0000313" key="2">
    <source>
        <dbReference type="EMBL" id="KZV85163.1"/>
    </source>
</evidence>
<name>A0A165DR61_EXIGL</name>
<proteinExistence type="predicted"/>
<evidence type="ECO:0000256" key="1">
    <source>
        <dbReference type="SAM" id="MobiDB-lite"/>
    </source>
</evidence>
<sequence length="176" mass="19087">MSSAKSPSTLPSRTPIAEGRRQRRPTQLQRHGRATRNSDYQGEGDLFESFAASAPAVKDVPYAADAPMEEVKVTNDVKPSEVAANIVSDMIVDAALSRQEYPPRRPSTSKNSGDPSSPTRTYDTDIDVDMYCAETQDQGWVVVDTPVGVSATMPTGCALSDSFMHADDGFVMLERV</sequence>
<reference evidence="2 3" key="1">
    <citation type="journal article" date="2016" name="Mol. Biol. Evol.">
        <title>Comparative Genomics of Early-Diverging Mushroom-Forming Fungi Provides Insights into the Origins of Lignocellulose Decay Capabilities.</title>
        <authorList>
            <person name="Nagy L.G."/>
            <person name="Riley R."/>
            <person name="Tritt A."/>
            <person name="Adam C."/>
            <person name="Daum C."/>
            <person name="Floudas D."/>
            <person name="Sun H."/>
            <person name="Yadav J.S."/>
            <person name="Pangilinan J."/>
            <person name="Larsson K.H."/>
            <person name="Matsuura K."/>
            <person name="Barry K."/>
            <person name="Labutti K."/>
            <person name="Kuo R."/>
            <person name="Ohm R.A."/>
            <person name="Bhattacharya S.S."/>
            <person name="Shirouzu T."/>
            <person name="Yoshinaga Y."/>
            <person name="Martin F.M."/>
            <person name="Grigoriev I.V."/>
            <person name="Hibbett D.S."/>
        </authorList>
    </citation>
    <scope>NUCLEOTIDE SEQUENCE [LARGE SCALE GENOMIC DNA]</scope>
    <source>
        <strain evidence="2 3">HHB12029</strain>
    </source>
</reference>
<accession>A0A165DR61</accession>
<feature type="compositionally biased region" description="Polar residues" evidence="1">
    <location>
        <begin position="1"/>
        <end position="12"/>
    </location>
</feature>